<evidence type="ECO:0000313" key="2">
    <source>
        <dbReference type="Proteomes" id="UP001177260"/>
    </source>
</evidence>
<organism evidence="1 2">
    <name type="scientific">Aspergillus melleus</name>
    <dbReference type="NCBI Taxonomy" id="138277"/>
    <lineage>
        <taxon>Eukaryota</taxon>
        <taxon>Fungi</taxon>
        <taxon>Dikarya</taxon>
        <taxon>Ascomycota</taxon>
        <taxon>Pezizomycotina</taxon>
        <taxon>Eurotiomycetes</taxon>
        <taxon>Eurotiomycetidae</taxon>
        <taxon>Eurotiales</taxon>
        <taxon>Aspergillaceae</taxon>
        <taxon>Aspergillus</taxon>
        <taxon>Aspergillus subgen. Circumdati</taxon>
    </lineage>
</organism>
<keyword evidence="2" id="KW-1185">Reference proteome</keyword>
<dbReference type="Proteomes" id="UP001177260">
    <property type="component" value="Unassembled WGS sequence"/>
</dbReference>
<dbReference type="EMBL" id="JAOPJF010000070">
    <property type="protein sequence ID" value="KAK1141041.1"/>
    <property type="molecule type" value="Genomic_DNA"/>
</dbReference>
<name>A0ACC3ATU9_9EURO</name>
<gene>
    <name evidence="1" type="ORF">N8T08_009614</name>
</gene>
<comment type="caution">
    <text evidence="1">The sequence shown here is derived from an EMBL/GenBank/DDBJ whole genome shotgun (WGS) entry which is preliminary data.</text>
</comment>
<protein>
    <submittedName>
        <fullName evidence="1">Uncharacterized protein</fullName>
    </submittedName>
</protein>
<proteinExistence type="predicted"/>
<sequence length="246" mass="27749">MPFSFNPHNYRKLQRIDSDDDNFKLESFEDVQQGPPALPSRSKDPARKNTRWMISTVLLSALVLAAISLLSINFARPRHRTSSSPTSSAPEPQSTMASQPCGTSPSEASAAGCIYDVMMHSWLPATCFDEELTKEFRGLREWRFYADANGTKTLTEKEVAWRTEDVYTTLDYHYTRCVYSLRKDQRATERMKDQEVPVAVEGTVDCSELFLSTVKQLNETSSVIVLGGPLRSLSVSYPVCTRPKMM</sequence>
<accession>A0ACC3ATU9</accession>
<reference evidence="1 2" key="1">
    <citation type="journal article" date="2023" name="ACS Omega">
        <title>Identification of the Neoaspergillic Acid Biosynthesis Gene Cluster by Establishing an In Vitro CRISPR-Ribonucleoprotein Genetic System in Aspergillus melleus.</title>
        <authorList>
            <person name="Yuan B."/>
            <person name="Grau M.F."/>
            <person name="Murata R.M."/>
            <person name="Torok T."/>
            <person name="Venkateswaran K."/>
            <person name="Stajich J.E."/>
            <person name="Wang C.C.C."/>
        </authorList>
    </citation>
    <scope>NUCLEOTIDE SEQUENCE [LARGE SCALE GENOMIC DNA]</scope>
    <source>
        <strain evidence="1 2">IMV 1140</strain>
    </source>
</reference>
<evidence type="ECO:0000313" key="1">
    <source>
        <dbReference type="EMBL" id="KAK1141041.1"/>
    </source>
</evidence>